<reference evidence="1 2" key="1">
    <citation type="submission" date="2017-05" db="EMBL/GenBank/DDBJ databases">
        <authorList>
            <person name="Song R."/>
            <person name="Chenine A.L."/>
            <person name="Ruprecht R.M."/>
        </authorList>
    </citation>
    <scope>NUCLEOTIDE SEQUENCE [LARGE SCALE GENOMIC DNA]</scope>
    <source>
        <strain evidence="1 2">PSBB019</strain>
    </source>
</reference>
<sequence>MSGSSSRDQPVEGRPAIRWSEVAGSRLSAGKAHQILTDPTKYERIGHGLYRSRDLPVVDTDLVEIAVRAPRATLCLTSALAWHGLTDEIPVAYDLAVARGTRPPALHTGVTFHRFDAATYAVGREPHRLPDEPDLTIWVYSPERTIADLFRLPHRRDEAIAATKQWLRGHGHTPARLLEVGRQLPRTEKALRNALSVLA</sequence>
<dbReference type="OrthoDB" id="9789781at2"/>
<dbReference type="KEGG" id="cceu:CBR64_13070"/>
<dbReference type="EMBL" id="CP021383">
    <property type="protein sequence ID" value="ARU52252.1"/>
    <property type="molecule type" value="Genomic_DNA"/>
</dbReference>
<dbReference type="Proteomes" id="UP000196228">
    <property type="component" value="Chromosome"/>
</dbReference>
<accession>A0A1Y0HVQ1</accession>
<proteinExistence type="predicted"/>
<gene>
    <name evidence="1" type="ORF">CBR64_13070</name>
</gene>
<name>A0A1Y0HVQ1_CELCE</name>
<evidence type="ECO:0000313" key="1">
    <source>
        <dbReference type="EMBL" id="ARU52252.1"/>
    </source>
</evidence>
<organism evidence="1 2">
    <name type="scientific">Cellulosimicrobium cellulans</name>
    <name type="common">Arthrobacter luteus</name>
    <dbReference type="NCBI Taxonomy" id="1710"/>
    <lineage>
        <taxon>Bacteria</taxon>
        <taxon>Bacillati</taxon>
        <taxon>Actinomycetota</taxon>
        <taxon>Actinomycetes</taxon>
        <taxon>Micrococcales</taxon>
        <taxon>Promicromonosporaceae</taxon>
        <taxon>Cellulosimicrobium</taxon>
    </lineage>
</organism>
<dbReference type="AlphaFoldDB" id="A0A1Y0HVQ1"/>
<dbReference type="RefSeq" id="WP_087471255.1">
    <property type="nucleotide sequence ID" value="NZ_CP021383.1"/>
</dbReference>
<evidence type="ECO:0000313" key="2">
    <source>
        <dbReference type="Proteomes" id="UP000196228"/>
    </source>
</evidence>
<protein>
    <recommendedName>
        <fullName evidence="3">Type IV toxin-antitoxin system AbiEi family antitoxin domain-containing protein</fullName>
    </recommendedName>
</protein>
<evidence type="ECO:0008006" key="3">
    <source>
        <dbReference type="Google" id="ProtNLM"/>
    </source>
</evidence>